<keyword evidence="2" id="KW-1185">Reference proteome</keyword>
<dbReference type="AlphaFoldDB" id="A0A1Z5KRP4"/>
<protein>
    <submittedName>
        <fullName evidence="1">Uncharacterized protein</fullName>
    </submittedName>
</protein>
<evidence type="ECO:0000313" key="2">
    <source>
        <dbReference type="Proteomes" id="UP000198406"/>
    </source>
</evidence>
<dbReference type="Proteomes" id="UP000198406">
    <property type="component" value="Unassembled WGS sequence"/>
</dbReference>
<dbReference type="EMBL" id="BDSP01000284">
    <property type="protein sequence ID" value="GAX28994.1"/>
    <property type="molecule type" value="Genomic_DNA"/>
</dbReference>
<organism evidence="1 2">
    <name type="scientific">Fistulifera solaris</name>
    <name type="common">Oleaginous diatom</name>
    <dbReference type="NCBI Taxonomy" id="1519565"/>
    <lineage>
        <taxon>Eukaryota</taxon>
        <taxon>Sar</taxon>
        <taxon>Stramenopiles</taxon>
        <taxon>Ochrophyta</taxon>
        <taxon>Bacillariophyta</taxon>
        <taxon>Bacillariophyceae</taxon>
        <taxon>Bacillariophycidae</taxon>
        <taxon>Naviculales</taxon>
        <taxon>Naviculaceae</taxon>
        <taxon>Fistulifera</taxon>
    </lineage>
</organism>
<evidence type="ECO:0000313" key="1">
    <source>
        <dbReference type="EMBL" id="GAX28994.1"/>
    </source>
</evidence>
<gene>
    <name evidence="1" type="ORF">FisN_1Hu008</name>
</gene>
<proteinExistence type="predicted"/>
<sequence>MVSKYCSNVLVLISYRLRFGGDGGASKDNSEDDVEFHRSSSSSSLLVVTIDFLNALDSFIFMRPFEEDFRPSDSLLFSPGMFLAPENRGFVVDGSCMLNSYQVQQID</sequence>
<comment type="caution">
    <text evidence="1">The sequence shown here is derived from an EMBL/GenBank/DDBJ whole genome shotgun (WGS) entry which is preliminary data.</text>
</comment>
<name>A0A1Z5KRP4_FISSO</name>
<accession>A0A1Z5KRP4</accession>
<reference evidence="1 2" key="1">
    <citation type="journal article" date="2015" name="Plant Cell">
        <title>Oil accumulation by the oleaginous diatom Fistulifera solaris as revealed by the genome and transcriptome.</title>
        <authorList>
            <person name="Tanaka T."/>
            <person name="Maeda Y."/>
            <person name="Veluchamy A."/>
            <person name="Tanaka M."/>
            <person name="Abida H."/>
            <person name="Marechal E."/>
            <person name="Bowler C."/>
            <person name="Muto M."/>
            <person name="Sunaga Y."/>
            <person name="Tanaka M."/>
            <person name="Yoshino T."/>
            <person name="Taniguchi T."/>
            <person name="Fukuda Y."/>
            <person name="Nemoto M."/>
            <person name="Matsumoto M."/>
            <person name="Wong P.S."/>
            <person name="Aburatani S."/>
            <person name="Fujibuchi W."/>
        </authorList>
    </citation>
    <scope>NUCLEOTIDE SEQUENCE [LARGE SCALE GENOMIC DNA]</scope>
    <source>
        <strain evidence="1 2">JPCC DA0580</strain>
    </source>
</reference>
<dbReference type="InParanoid" id="A0A1Z5KRP4"/>